<dbReference type="EMBL" id="JAHLJV010000172">
    <property type="protein sequence ID" value="KAK1565999.1"/>
    <property type="molecule type" value="Genomic_DNA"/>
</dbReference>
<proteinExistence type="predicted"/>
<protein>
    <submittedName>
        <fullName evidence="2">Uncharacterized protein</fullName>
    </submittedName>
</protein>
<feature type="chain" id="PRO_5042259093" evidence="1">
    <location>
        <begin position="20"/>
        <end position="162"/>
    </location>
</feature>
<feature type="non-terminal residue" evidence="2">
    <location>
        <position position="162"/>
    </location>
</feature>
<name>A0AAD8UXN0_9PEZI</name>
<keyword evidence="3" id="KW-1185">Reference proteome</keyword>
<comment type="caution">
    <text evidence="2">The sequence shown here is derived from an EMBL/GenBank/DDBJ whole genome shotgun (WGS) entry which is preliminary data.</text>
</comment>
<dbReference type="Proteomes" id="UP001230504">
    <property type="component" value="Unassembled WGS sequence"/>
</dbReference>
<keyword evidence="1" id="KW-0732">Signal</keyword>
<dbReference type="RefSeq" id="XP_060407239.1">
    <property type="nucleotide sequence ID" value="XM_060553362.1"/>
</dbReference>
<dbReference type="GeneID" id="85437602"/>
<evidence type="ECO:0000313" key="2">
    <source>
        <dbReference type="EMBL" id="KAK1565999.1"/>
    </source>
</evidence>
<gene>
    <name evidence="2" type="ORF">LY79DRAFT_500682</name>
</gene>
<feature type="signal peptide" evidence="1">
    <location>
        <begin position="1"/>
        <end position="19"/>
    </location>
</feature>
<organism evidence="2 3">
    <name type="scientific">Colletotrichum navitas</name>
    <dbReference type="NCBI Taxonomy" id="681940"/>
    <lineage>
        <taxon>Eukaryota</taxon>
        <taxon>Fungi</taxon>
        <taxon>Dikarya</taxon>
        <taxon>Ascomycota</taxon>
        <taxon>Pezizomycotina</taxon>
        <taxon>Sordariomycetes</taxon>
        <taxon>Hypocreomycetidae</taxon>
        <taxon>Glomerellales</taxon>
        <taxon>Glomerellaceae</taxon>
        <taxon>Colletotrichum</taxon>
        <taxon>Colletotrichum graminicola species complex</taxon>
    </lineage>
</organism>
<evidence type="ECO:0000313" key="3">
    <source>
        <dbReference type="Proteomes" id="UP001230504"/>
    </source>
</evidence>
<evidence type="ECO:0000256" key="1">
    <source>
        <dbReference type="SAM" id="SignalP"/>
    </source>
</evidence>
<dbReference type="AlphaFoldDB" id="A0AAD8UXN0"/>
<accession>A0AAD8UXN0</accession>
<sequence>MASLFHFTILLFHLLGVFANTLQQGGYRVKLEENVYKVFSEHFYDNQSPLTVVQFDESETSISVLEAYNQFEPAHKGKLTLLDILRELCNFAGVNPHKLEAATFKMRETQIRKAFQDYIKEHPLKRGVSSITITKHNSAWNDFKSTPYVQTVQSLVGNKEID</sequence>
<reference evidence="2" key="1">
    <citation type="submission" date="2021-06" db="EMBL/GenBank/DDBJ databases">
        <title>Comparative genomics, transcriptomics and evolutionary studies reveal genomic signatures of adaptation to plant cell wall in hemibiotrophic fungi.</title>
        <authorList>
            <consortium name="DOE Joint Genome Institute"/>
            <person name="Baroncelli R."/>
            <person name="Diaz J.F."/>
            <person name="Benocci T."/>
            <person name="Peng M."/>
            <person name="Battaglia E."/>
            <person name="Haridas S."/>
            <person name="Andreopoulos W."/>
            <person name="Labutti K."/>
            <person name="Pangilinan J."/>
            <person name="Floch G.L."/>
            <person name="Makela M.R."/>
            <person name="Henrissat B."/>
            <person name="Grigoriev I.V."/>
            <person name="Crouch J.A."/>
            <person name="De Vries R.P."/>
            <person name="Sukno S.A."/>
            <person name="Thon M.R."/>
        </authorList>
    </citation>
    <scope>NUCLEOTIDE SEQUENCE</scope>
    <source>
        <strain evidence="2">CBS 125086</strain>
    </source>
</reference>